<dbReference type="Gene3D" id="3.40.710.10">
    <property type="entry name" value="DD-peptidase/beta-lactamase superfamily"/>
    <property type="match status" value="2"/>
</dbReference>
<organism evidence="2 3">
    <name type="scientific">Candolleomyces eurysporus</name>
    <dbReference type="NCBI Taxonomy" id="2828524"/>
    <lineage>
        <taxon>Eukaryota</taxon>
        <taxon>Fungi</taxon>
        <taxon>Dikarya</taxon>
        <taxon>Basidiomycota</taxon>
        <taxon>Agaricomycotina</taxon>
        <taxon>Agaricomycetes</taxon>
        <taxon>Agaricomycetidae</taxon>
        <taxon>Agaricales</taxon>
        <taxon>Agaricineae</taxon>
        <taxon>Psathyrellaceae</taxon>
        <taxon>Candolleomyces</taxon>
    </lineage>
</organism>
<comment type="caution">
    <text evidence="2">The sequence shown here is derived from an EMBL/GenBank/DDBJ whole genome shotgun (WGS) entry which is preliminary data.</text>
</comment>
<feature type="non-terminal residue" evidence="2">
    <location>
        <position position="436"/>
    </location>
</feature>
<dbReference type="Pfam" id="PF00144">
    <property type="entry name" value="Beta-lactamase"/>
    <property type="match status" value="2"/>
</dbReference>
<name>A0A9W8ME71_9AGAR</name>
<reference evidence="2" key="1">
    <citation type="submission" date="2022-06" db="EMBL/GenBank/DDBJ databases">
        <title>Genome Sequence of Candolleomyces eurysporus.</title>
        <authorList>
            <person name="Buettner E."/>
        </authorList>
    </citation>
    <scope>NUCLEOTIDE SEQUENCE</scope>
    <source>
        <strain evidence="2">VTCC 930004</strain>
    </source>
</reference>
<dbReference type="AlphaFoldDB" id="A0A9W8ME71"/>
<dbReference type="PANTHER" id="PTHR43283:SF3">
    <property type="entry name" value="BETA-LACTAMASE FAMILY PROTEIN (AFU_ORTHOLOGUE AFUA_5G07500)"/>
    <property type="match status" value="1"/>
</dbReference>
<dbReference type="Proteomes" id="UP001140091">
    <property type="component" value="Unassembled WGS sequence"/>
</dbReference>
<dbReference type="EMBL" id="JANBPK010001190">
    <property type="protein sequence ID" value="KAJ2925359.1"/>
    <property type="molecule type" value="Genomic_DNA"/>
</dbReference>
<keyword evidence="3" id="KW-1185">Reference proteome</keyword>
<evidence type="ECO:0000313" key="3">
    <source>
        <dbReference type="Proteomes" id="UP001140091"/>
    </source>
</evidence>
<proteinExistence type="predicted"/>
<feature type="domain" description="Beta-lactamase-related" evidence="1">
    <location>
        <begin position="12"/>
        <end position="75"/>
    </location>
</feature>
<evidence type="ECO:0000313" key="2">
    <source>
        <dbReference type="EMBL" id="KAJ2925359.1"/>
    </source>
</evidence>
<dbReference type="SUPFAM" id="SSF56601">
    <property type="entry name" value="beta-lactamase/transpeptidase-like"/>
    <property type="match status" value="2"/>
</dbReference>
<dbReference type="InterPro" id="IPR001466">
    <property type="entry name" value="Beta-lactam-related"/>
</dbReference>
<accession>A0A9W8ME71</accession>
<dbReference type="OrthoDB" id="428260at2759"/>
<protein>
    <recommendedName>
        <fullName evidence="1">Beta-lactamase-related domain-containing protein</fullName>
    </recommendedName>
</protein>
<gene>
    <name evidence="2" type="ORF">H1R20_g11785</name>
</gene>
<feature type="domain" description="Beta-lactamase-related" evidence="1">
    <location>
        <begin position="101"/>
        <end position="412"/>
    </location>
</feature>
<dbReference type="PANTHER" id="PTHR43283">
    <property type="entry name" value="BETA-LACTAMASE-RELATED"/>
    <property type="match status" value="1"/>
</dbReference>
<dbReference type="InterPro" id="IPR050789">
    <property type="entry name" value="Diverse_Enzym_Activities"/>
</dbReference>
<dbReference type="InterPro" id="IPR012338">
    <property type="entry name" value="Beta-lactam/transpept-like"/>
</dbReference>
<evidence type="ECO:0000259" key="1">
    <source>
        <dbReference type="Pfam" id="PF00144"/>
    </source>
</evidence>
<sequence length="436" mass="47440">MVKLSATGKKALDDLVTQFQAEKKLPGFGIAVTSVDKELYASGGGFRIHDDPTSGAVTPDSLFWICSMTKLITAVRTFEKLAFAQTFYNVFTLIFLDLQLAGLVLIEQGKLNFDDPVTKYLPQLKDLVVLEGLMTTPSPTPRPAQGVPTILHLLAHSSGSTYFAKLPEPIYALQKGYTFEQTGGREHAQDQFLECIKEGYSGVPLAADPGTSFSYGFSSDILGIIIERVTGQSLADVCEQYIFRPIGIKATFKLTPELIAKLVELNFRNEDGSISRFEDRVPLIQRYPKEVLLALGGIGGYSTLPDYAALLRHLLRIEAGKDVPHPILKQETVKTLFKPQLTEAGAAALAAIVSTWVNSGSVNWSTGLALTVEDIPGKRRANSGFWGGWAGTLYVIDPTTGIAIVAGSQIVPTFDKGAVELFDKVEEIVYANLEDD</sequence>